<evidence type="ECO:0000313" key="2">
    <source>
        <dbReference type="Proteomes" id="UP000537131"/>
    </source>
</evidence>
<comment type="caution">
    <text evidence="1">The sequence shown here is derived from an EMBL/GenBank/DDBJ whole genome shotgun (WGS) entry which is preliminary data.</text>
</comment>
<evidence type="ECO:0000313" key="1">
    <source>
        <dbReference type="EMBL" id="NMM65220.1"/>
    </source>
</evidence>
<keyword evidence="1" id="KW-0328">Glycosyltransferase</keyword>
<sequence>MEKSVTNTINNEEGSINDILKEAVASTSKSKSRASGEAGVISIVKAKTGNRITFSKELLEELNNLEKVQVAFTEDSVIIGEKLPDNNSSFNIKRSGSKGITYSTELVNEVSELFELDFSDKTSITFNEVEYLVNEEYPVAVIKIK</sequence>
<proteinExistence type="predicted"/>
<reference evidence="1 2" key="1">
    <citation type="submission" date="2020-04" db="EMBL/GenBank/DDBJ databases">
        <authorList>
            <person name="Doyle D.A."/>
        </authorList>
    </citation>
    <scope>NUCLEOTIDE SEQUENCE [LARGE SCALE GENOMIC DNA]</scope>
    <source>
        <strain evidence="1 2">P21</strain>
    </source>
</reference>
<dbReference type="RefSeq" id="WP_169299803.1">
    <property type="nucleotide sequence ID" value="NZ_JABBNI010000063.1"/>
</dbReference>
<dbReference type="Proteomes" id="UP000537131">
    <property type="component" value="Unassembled WGS sequence"/>
</dbReference>
<dbReference type="EMBL" id="JABBNI010000063">
    <property type="protein sequence ID" value="NMM65220.1"/>
    <property type="molecule type" value="Genomic_DNA"/>
</dbReference>
<name>A0A7Y0HQK3_9CLOT</name>
<dbReference type="AlphaFoldDB" id="A0A7Y0HQK3"/>
<keyword evidence="2" id="KW-1185">Reference proteome</keyword>
<reference evidence="1 2" key="2">
    <citation type="submission" date="2020-06" db="EMBL/GenBank/DDBJ databases">
        <title>Complete Genome Sequence of Clostridium muelleri sp. nov. P21T, an Acid-Alcohol Producing Acetogen Isolated from Old Hay.</title>
        <authorList>
            <person name="Duncan K.E."/>
            <person name="Tanner R.S."/>
        </authorList>
    </citation>
    <scope>NUCLEOTIDE SEQUENCE [LARGE SCALE GENOMIC DNA]</scope>
    <source>
        <strain evidence="1 2">P21</strain>
    </source>
</reference>
<organism evidence="1 2">
    <name type="scientific">Clostridium muellerianum</name>
    <dbReference type="NCBI Taxonomy" id="2716538"/>
    <lineage>
        <taxon>Bacteria</taxon>
        <taxon>Bacillati</taxon>
        <taxon>Bacillota</taxon>
        <taxon>Clostridia</taxon>
        <taxon>Eubacteriales</taxon>
        <taxon>Clostridiaceae</taxon>
        <taxon>Clostridium</taxon>
    </lineage>
</organism>
<accession>A0A7Y0HQK3</accession>
<gene>
    <name evidence="1" type="ORF">HBE96_21795</name>
</gene>
<protein>
    <submittedName>
        <fullName evidence="1">Amidophosphoribosyltransferase</fullName>
    </submittedName>
</protein>
<dbReference type="GO" id="GO:0016757">
    <property type="term" value="F:glycosyltransferase activity"/>
    <property type="evidence" value="ECO:0007669"/>
    <property type="project" value="UniProtKB-KW"/>
</dbReference>
<keyword evidence="1" id="KW-0808">Transferase</keyword>